<dbReference type="AlphaFoldDB" id="A0AAD3CY25"/>
<sequence>MFASPWIDWSGYLSIPIVGTSLFTLATTGAGLPAGPFGMIGGVEGISYLVVLGFAVSSILKMISNNNTEKISTVEKISLGTIILGLLILLSLVADQGCVPNAKPILDYSAYVKVCNP</sequence>
<feature type="transmembrane region" description="Helical" evidence="1">
    <location>
        <begin position="46"/>
        <end position="64"/>
    </location>
</feature>
<gene>
    <name evidence="2" type="ORF">CTEN210_09170</name>
</gene>
<dbReference type="PANTHER" id="PTHR37231:SF2">
    <property type="entry name" value="EXPRESSED PROTEIN"/>
    <property type="match status" value="1"/>
</dbReference>
<feature type="transmembrane region" description="Helical" evidence="1">
    <location>
        <begin position="12"/>
        <end position="34"/>
    </location>
</feature>
<evidence type="ECO:0000256" key="1">
    <source>
        <dbReference type="SAM" id="Phobius"/>
    </source>
</evidence>
<name>A0AAD3CY25_9STRA</name>
<dbReference type="PANTHER" id="PTHR37231">
    <property type="entry name" value="EXPRESSED PROTEIN"/>
    <property type="match status" value="1"/>
</dbReference>
<evidence type="ECO:0000313" key="2">
    <source>
        <dbReference type="EMBL" id="GFH52694.1"/>
    </source>
</evidence>
<accession>A0AAD3CY25</accession>
<dbReference type="Proteomes" id="UP001054902">
    <property type="component" value="Unassembled WGS sequence"/>
</dbReference>
<comment type="caution">
    <text evidence="2">The sequence shown here is derived from an EMBL/GenBank/DDBJ whole genome shotgun (WGS) entry which is preliminary data.</text>
</comment>
<feature type="transmembrane region" description="Helical" evidence="1">
    <location>
        <begin position="76"/>
        <end position="94"/>
    </location>
</feature>
<evidence type="ECO:0000313" key="3">
    <source>
        <dbReference type="Proteomes" id="UP001054902"/>
    </source>
</evidence>
<organism evidence="2 3">
    <name type="scientific">Chaetoceros tenuissimus</name>
    <dbReference type="NCBI Taxonomy" id="426638"/>
    <lineage>
        <taxon>Eukaryota</taxon>
        <taxon>Sar</taxon>
        <taxon>Stramenopiles</taxon>
        <taxon>Ochrophyta</taxon>
        <taxon>Bacillariophyta</taxon>
        <taxon>Coscinodiscophyceae</taxon>
        <taxon>Chaetocerotophycidae</taxon>
        <taxon>Chaetocerotales</taxon>
        <taxon>Chaetocerotaceae</taxon>
        <taxon>Chaetoceros</taxon>
    </lineage>
</organism>
<keyword evidence="1" id="KW-0472">Membrane</keyword>
<protein>
    <submittedName>
        <fullName evidence="2">Uncharacterized protein</fullName>
    </submittedName>
</protein>
<proteinExistence type="predicted"/>
<keyword evidence="3" id="KW-1185">Reference proteome</keyword>
<dbReference type="EMBL" id="BLLK01000045">
    <property type="protein sequence ID" value="GFH52694.1"/>
    <property type="molecule type" value="Genomic_DNA"/>
</dbReference>
<keyword evidence="1" id="KW-0812">Transmembrane</keyword>
<reference evidence="2 3" key="1">
    <citation type="journal article" date="2021" name="Sci. Rep.">
        <title>The genome of the diatom Chaetoceros tenuissimus carries an ancient integrated fragment of an extant virus.</title>
        <authorList>
            <person name="Hongo Y."/>
            <person name="Kimura K."/>
            <person name="Takaki Y."/>
            <person name="Yoshida Y."/>
            <person name="Baba S."/>
            <person name="Kobayashi G."/>
            <person name="Nagasaki K."/>
            <person name="Hano T."/>
            <person name="Tomaru Y."/>
        </authorList>
    </citation>
    <scope>NUCLEOTIDE SEQUENCE [LARGE SCALE GENOMIC DNA]</scope>
    <source>
        <strain evidence="2 3">NIES-3715</strain>
    </source>
</reference>
<keyword evidence="1" id="KW-1133">Transmembrane helix</keyword>